<dbReference type="WBParaSite" id="PSAMB.scaffold17531size1107.g37324.t1">
    <property type="protein sequence ID" value="PSAMB.scaffold17531size1107.g37324.t1"/>
    <property type="gene ID" value="PSAMB.scaffold17531size1107.g37324"/>
</dbReference>
<evidence type="ECO:0000313" key="4">
    <source>
        <dbReference type="WBParaSite" id="PSAMB.scaffold17531size1107.g37324.t1"/>
    </source>
</evidence>
<keyword evidence="3" id="KW-1185">Reference proteome</keyword>
<protein>
    <submittedName>
        <fullName evidence="4">Uncharacterized protein</fullName>
    </submittedName>
</protein>
<feature type="region of interest" description="Disordered" evidence="1">
    <location>
        <begin position="132"/>
        <end position="165"/>
    </location>
</feature>
<feature type="transmembrane region" description="Helical" evidence="2">
    <location>
        <begin position="105"/>
        <end position="125"/>
    </location>
</feature>
<name>A0A914VB85_9BILA</name>
<keyword evidence="2" id="KW-0472">Membrane</keyword>
<dbReference type="Proteomes" id="UP000887566">
    <property type="component" value="Unplaced"/>
</dbReference>
<feature type="transmembrane region" description="Helical" evidence="2">
    <location>
        <begin position="231"/>
        <end position="249"/>
    </location>
</feature>
<reference evidence="4" key="1">
    <citation type="submission" date="2022-11" db="UniProtKB">
        <authorList>
            <consortium name="WormBaseParasite"/>
        </authorList>
    </citation>
    <scope>IDENTIFICATION</scope>
</reference>
<keyword evidence="2" id="KW-1133">Transmembrane helix</keyword>
<feature type="transmembrane region" description="Helical" evidence="2">
    <location>
        <begin position="70"/>
        <end position="93"/>
    </location>
</feature>
<feature type="compositionally biased region" description="Polar residues" evidence="1">
    <location>
        <begin position="154"/>
        <end position="165"/>
    </location>
</feature>
<dbReference type="Gene3D" id="1.20.1070.10">
    <property type="entry name" value="Rhodopsin 7-helix transmembrane proteins"/>
    <property type="match status" value="1"/>
</dbReference>
<feature type="transmembrane region" description="Helical" evidence="2">
    <location>
        <begin position="199"/>
        <end position="219"/>
    </location>
</feature>
<evidence type="ECO:0000256" key="2">
    <source>
        <dbReference type="SAM" id="Phobius"/>
    </source>
</evidence>
<dbReference type="AlphaFoldDB" id="A0A914VB85"/>
<evidence type="ECO:0000256" key="1">
    <source>
        <dbReference type="SAM" id="MobiDB-lite"/>
    </source>
</evidence>
<proteinExistence type="predicted"/>
<keyword evidence="2" id="KW-0812">Transmembrane</keyword>
<accession>A0A914VB85</accession>
<organism evidence="3 4">
    <name type="scientific">Plectus sambesii</name>
    <dbReference type="NCBI Taxonomy" id="2011161"/>
    <lineage>
        <taxon>Eukaryota</taxon>
        <taxon>Metazoa</taxon>
        <taxon>Ecdysozoa</taxon>
        <taxon>Nematoda</taxon>
        <taxon>Chromadorea</taxon>
        <taxon>Plectida</taxon>
        <taxon>Plectina</taxon>
        <taxon>Plectoidea</taxon>
        <taxon>Plectidae</taxon>
        <taxon>Plectus</taxon>
    </lineage>
</organism>
<sequence>MYVGDATTSVPYWLSPSSTTTYLGDILTSTDSNGATNGQTIGLCSSDITAGIKQAGDEIGSLIRSFSGAVMPLASVGLLLNLGVSALIIYGLYRKTLPTKRFIFLLNRAVLDAVTCLVVIIVVGVRRNHPHAGNTEDVSDSGGSDNPAQHEAFANSTTTDSTTDYPWNDTSSTLVTSAPDTVFVPFGTSMLSIIVQLNFWALCTTFGCLAALTFIAIRFPIFYHTRLTSRACVTVMLVLLAIGIGYAVLYEEFGTTPFITLEYEDPAYITSYVPSDNVDRSMTVAVIDAAFIGVVW</sequence>
<evidence type="ECO:0000313" key="3">
    <source>
        <dbReference type="Proteomes" id="UP000887566"/>
    </source>
</evidence>